<proteinExistence type="predicted"/>
<dbReference type="Proteomes" id="UP000236333">
    <property type="component" value="Unassembled WGS sequence"/>
</dbReference>
<organism evidence="2 3">
    <name type="scientific">Tetrabaena socialis</name>
    <dbReference type="NCBI Taxonomy" id="47790"/>
    <lineage>
        <taxon>Eukaryota</taxon>
        <taxon>Viridiplantae</taxon>
        <taxon>Chlorophyta</taxon>
        <taxon>core chlorophytes</taxon>
        <taxon>Chlorophyceae</taxon>
        <taxon>CS clade</taxon>
        <taxon>Chlamydomonadales</taxon>
        <taxon>Tetrabaenaceae</taxon>
        <taxon>Tetrabaena</taxon>
    </lineage>
</organism>
<evidence type="ECO:0000313" key="3">
    <source>
        <dbReference type="Proteomes" id="UP000236333"/>
    </source>
</evidence>
<dbReference type="EMBL" id="PGGS01000084">
    <property type="protein sequence ID" value="PNH09586.1"/>
    <property type="molecule type" value="Genomic_DNA"/>
</dbReference>
<protein>
    <submittedName>
        <fullName evidence="2">Uncharacterized protein</fullName>
    </submittedName>
</protein>
<feature type="compositionally biased region" description="Polar residues" evidence="1">
    <location>
        <begin position="163"/>
        <end position="177"/>
    </location>
</feature>
<evidence type="ECO:0000256" key="1">
    <source>
        <dbReference type="SAM" id="MobiDB-lite"/>
    </source>
</evidence>
<dbReference type="AlphaFoldDB" id="A0A2J8AAN1"/>
<accession>A0A2J8AAN1</accession>
<sequence>MASGAGSSGSSLSCSGATGASFPVVTATVSRHVNPVLGTRMYKVCGQQPPELPTGCSLVRWAYGGDHLVVVLAAQHQEPPAKDASKPVAARRLFGECLPSPATVRKQRAVLNQGSESNGLCSSNTQPSLLLPPPSAGSGPYPPVALVVPAAGAPLQRHDGPTPSLQQPEPANPTSEPEQVVATRAGKRGQADGSCPTTVQPLPAKRLRRAPYARQEDHHGIDLLLLAHIRLTQQEAGRRLRPRVHKSSMQRM</sequence>
<dbReference type="OrthoDB" id="543411at2759"/>
<feature type="region of interest" description="Disordered" evidence="1">
    <location>
        <begin position="154"/>
        <end position="200"/>
    </location>
</feature>
<feature type="region of interest" description="Disordered" evidence="1">
    <location>
        <begin position="115"/>
        <end position="137"/>
    </location>
</feature>
<comment type="caution">
    <text evidence="2">The sequence shown here is derived from an EMBL/GenBank/DDBJ whole genome shotgun (WGS) entry which is preliminary data.</text>
</comment>
<reference evidence="2 3" key="1">
    <citation type="journal article" date="2017" name="Mol. Biol. Evol.">
        <title>The 4-celled Tetrabaena socialis nuclear genome reveals the essential components for genetic control of cell number at the origin of multicellularity in the volvocine lineage.</title>
        <authorList>
            <person name="Featherston J."/>
            <person name="Arakaki Y."/>
            <person name="Hanschen E.R."/>
            <person name="Ferris P.J."/>
            <person name="Michod R.E."/>
            <person name="Olson B.J.S.C."/>
            <person name="Nozaki H."/>
            <person name="Durand P.M."/>
        </authorList>
    </citation>
    <scope>NUCLEOTIDE SEQUENCE [LARGE SCALE GENOMIC DNA]</scope>
    <source>
        <strain evidence="2 3">NIES-571</strain>
    </source>
</reference>
<evidence type="ECO:0000313" key="2">
    <source>
        <dbReference type="EMBL" id="PNH09586.1"/>
    </source>
</evidence>
<gene>
    <name evidence="2" type="ORF">TSOC_003739</name>
</gene>
<feature type="compositionally biased region" description="Polar residues" evidence="1">
    <location>
        <begin position="115"/>
        <end position="126"/>
    </location>
</feature>
<name>A0A2J8AAN1_9CHLO</name>
<keyword evidence="3" id="KW-1185">Reference proteome</keyword>